<evidence type="ECO:0000313" key="2">
    <source>
        <dbReference type="EMBL" id="KAJ8336036.1"/>
    </source>
</evidence>
<accession>A0A9Q1EC44</accession>
<keyword evidence="3" id="KW-1185">Reference proteome</keyword>
<proteinExistence type="predicted"/>
<sequence length="93" mass="10381">MPPTYLTPSFIFSGISPWRNCRHLAMGEIPHTTTPTTTTTTPTPPPQHRQGIWDASRGAQSISPVLLQHHRNNDGHAFRRASRRAGETRLSRG</sequence>
<dbReference type="Proteomes" id="UP001152622">
    <property type="component" value="Chromosome 20"/>
</dbReference>
<feature type="region of interest" description="Disordered" evidence="1">
    <location>
        <begin position="29"/>
        <end position="52"/>
    </location>
</feature>
<name>A0A9Q1EC44_SYNKA</name>
<feature type="compositionally biased region" description="Basic and acidic residues" evidence="1">
    <location>
        <begin position="84"/>
        <end position="93"/>
    </location>
</feature>
<evidence type="ECO:0000313" key="3">
    <source>
        <dbReference type="Proteomes" id="UP001152622"/>
    </source>
</evidence>
<feature type="region of interest" description="Disordered" evidence="1">
    <location>
        <begin position="69"/>
        <end position="93"/>
    </location>
</feature>
<feature type="compositionally biased region" description="Low complexity" evidence="1">
    <location>
        <begin position="32"/>
        <end position="41"/>
    </location>
</feature>
<organism evidence="2 3">
    <name type="scientific">Synaphobranchus kaupii</name>
    <name type="common">Kaup's arrowtooth eel</name>
    <dbReference type="NCBI Taxonomy" id="118154"/>
    <lineage>
        <taxon>Eukaryota</taxon>
        <taxon>Metazoa</taxon>
        <taxon>Chordata</taxon>
        <taxon>Craniata</taxon>
        <taxon>Vertebrata</taxon>
        <taxon>Euteleostomi</taxon>
        <taxon>Actinopterygii</taxon>
        <taxon>Neopterygii</taxon>
        <taxon>Teleostei</taxon>
        <taxon>Anguilliformes</taxon>
        <taxon>Synaphobranchidae</taxon>
        <taxon>Synaphobranchus</taxon>
    </lineage>
</organism>
<protein>
    <submittedName>
        <fullName evidence="2">Uncharacterized protein</fullName>
    </submittedName>
</protein>
<dbReference type="EMBL" id="JAINUF010000020">
    <property type="protein sequence ID" value="KAJ8336036.1"/>
    <property type="molecule type" value="Genomic_DNA"/>
</dbReference>
<reference evidence="2" key="1">
    <citation type="journal article" date="2023" name="Science">
        <title>Genome structures resolve the early diversification of teleost fishes.</title>
        <authorList>
            <person name="Parey E."/>
            <person name="Louis A."/>
            <person name="Montfort J."/>
            <person name="Bouchez O."/>
            <person name="Roques C."/>
            <person name="Iampietro C."/>
            <person name="Lluch J."/>
            <person name="Castinel A."/>
            <person name="Donnadieu C."/>
            <person name="Desvignes T."/>
            <person name="Floi Bucao C."/>
            <person name="Jouanno E."/>
            <person name="Wen M."/>
            <person name="Mejri S."/>
            <person name="Dirks R."/>
            <person name="Jansen H."/>
            <person name="Henkel C."/>
            <person name="Chen W.J."/>
            <person name="Zahm M."/>
            <person name="Cabau C."/>
            <person name="Klopp C."/>
            <person name="Thompson A.W."/>
            <person name="Robinson-Rechavi M."/>
            <person name="Braasch I."/>
            <person name="Lecointre G."/>
            <person name="Bobe J."/>
            <person name="Postlethwait J.H."/>
            <person name="Berthelot C."/>
            <person name="Roest Crollius H."/>
            <person name="Guiguen Y."/>
        </authorList>
    </citation>
    <scope>NUCLEOTIDE SEQUENCE</scope>
    <source>
        <strain evidence="2">WJC10195</strain>
    </source>
</reference>
<dbReference type="AlphaFoldDB" id="A0A9Q1EC44"/>
<evidence type="ECO:0000256" key="1">
    <source>
        <dbReference type="SAM" id="MobiDB-lite"/>
    </source>
</evidence>
<gene>
    <name evidence="2" type="ORF">SKAU_G00393790</name>
</gene>
<comment type="caution">
    <text evidence="2">The sequence shown here is derived from an EMBL/GenBank/DDBJ whole genome shotgun (WGS) entry which is preliminary data.</text>
</comment>